<feature type="compositionally biased region" description="Basic and acidic residues" evidence="1">
    <location>
        <begin position="265"/>
        <end position="306"/>
    </location>
</feature>
<feature type="transmembrane region" description="Helical" evidence="2">
    <location>
        <begin position="21"/>
        <end position="51"/>
    </location>
</feature>
<reference evidence="4 5" key="1">
    <citation type="submission" date="2021-03" db="EMBL/GenBank/DDBJ databases">
        <authorList>
            <person name="King G.J."/>
            <person name="Bancroft I."/>
            <person name="Baten A."/>
            <person name="Bloomfield J."/>
            <person name="Borpatragohain P."/>
            <person name="He Z."/>
            <person name="Irish N."/>
            <person name="Irwin J."/>
            <person name="Liu K."/>
            <person name="Mauleon R.P."/>
            <person name="Moore J."/>
            <person name="Morris R."/>
            <person name="Ostergaard L."/>
            <person name="Wang B."/>
            <person name="Wells R."/>
        </authorList>
    </citation>
    <scope>NUCLEOTIDE SEQUENCE [LARGE SCALE GENOMIC DNA]</scope>
    <source>
        <strain evidence="4">R-o-18</strain>
        <tissue evidence="4">Leaf</tissue>
    </source>
</reference>
<keyword evidence="5" id="KW-1185">Reference proteome</keyword>
<evidence type="ECO:0000313" key="5">
    <source>
        <dbReference type="Proteomes" id="UP000823674"/>
    </source>
</evidence>
<dbReference type="Proteomes" id="UP000823674">
    <property type="component" value="Chromosome A10"/>
</dbReference>
<organism evidence="4 5">
    <name type="scientific">Brassica rapa subsp. trilocularis</name>
    <dbReference type="NCBI Taxonomy" id="1813537"/>
    <lineage>
        <taxon>Eukaryota</taxon>
        <taxon>Viridiplantae</taxon>
        <taxon>Streptophyta</taxon>
        <taxon>Embryophyta</taxon>
        <taxon>Tracheophyta</taxon>
        <taxon>Spermatophyta</taxon>
        <taxon>Magnoliopsida</taxon>
        <taxon>eudicotyledons</taxon>
        <taxon>Gunneridae</taxon>
        <taxon>Pentapetalae</taxon>
        <taxon>rosids</taxon>
        <taxon>malvids</taxon>
        <taxon>Brassicales</taxon>
        <taxon>Brassicaceae</taxon>
        <taxon>Brassiceae</taxon>
        <taxon>Brassica</taxon>
    </lineage>
</organism>
<keyword evidence="2" id="KW-0472">Membrane</keyword>
<name>A0ABQ7KN83_BRACM</name>
<proteinExistence type="predicted"/>
<feature type="transmembrane region" description="Helical" evidence="2">
    <location>
        <begin position="63"/>
        <end position="81"/>
    </location>
</feature>
<evidence type="ECO:0000259" key="3">
    <source>
        <dbReference type="Pfam" id="PF14364"/>
    </source>
</evidence>
<feature type="domain" description="DUF4408" evidence="3">
    <location>
        <begin position="51"/>
        <end position="81"/>
    </location>
</feature>
<feature type="compositionally biased region" description="Basic and acidic residues" evidence="1">
    <location>
        <begin position="239"/>
        <end position="258"/>
    </location>
</feature>
<comment type="caution">
    <text evidence="4">The sequence shown here is derived from an EMBL/GenBank/DDBJ whole genome shotgun (WGS) entry which is preliminary data.</text>
</comment>
<protein>
    <recommendedName>
        <fullName evidence="3">DUF4408 domain-containing protein</fullName>
    </recommendedName>
</protein>
<sequence length="344" mass="38099">MRSLTMPILLPTSSFKTTATVIIAGVFSLAAAVSFTVPSVSHVMASCFLIFYDNTVFLVKPPYLYLVTNCIIVSIVATSKLTQKASARIDDPEFSDVVTPETFEPVPSDIDTGYLNVAHVVSYAGVEENDAPVEDVSEVNSDDNVIVDSQQDKHAETEKPKPSSASPTDEPKPSSGSPEPEEPKPSSGSPEPEEPKPKSDSPAVSNVKPLRKPPRFSQQRSLKNIEEAGGGGSKKSKGSRREDTLETTWKKITEERSTPLKKHLTKSDTWQERSHVQKKEKMTKSDNLHEAEETLKLKREPSPGQEELNRRVEAFIKKFNEEMRLQRLESLAKYNEMVNGGTRL</sequence>
<gene>
    <name evidence="4" type="primary">A10p017220.1_BraROA</name>
    <name evidence="4" type="ORF">IGI04_039562</name>
</gene>
<keyword evidence="2" id="KW-0812">Transmembrane</keyword>
<dbReference type="Pfam" id="PF05553">
    <property type="entry name" value="DUF761"/>
    <property type="match status" value="1"/>
</dbReference>
<dbReference type="PANTHER" id="PTHR33098">
    <property type="entry name" value="COTTON FIBER (DUF761)"/>
    <property type="match status" value="1"/>
</dbReference>
<dbReference type="PANTHER" id="PTHR33098:SF118">
    <property type="entry name" value="DUF4408 DOMAIN-CONTAINING PROTEIN"/>
    <property type="match status" value="1"/>
</dbReference>
<dbReference type="InterPro" id="IPR008480">
    <property type="entry name" value="DUF761_pln"/>
</dbReference>
<feature type="compositionally biased region" description="Basic and acidic residues" evidence="1">
    <location>
        <begin position="150"/>
        <end position="161"/>
    </location>
</feature>
<evidence type="ECO:0000256" key="1">
    <source>
        <dbReference type="SAM" id="MobiDB-lite"/>
    </source>
</evidence>
<dbReference type="InterPro" id="IPR025520">
    <property type="entry name" value="DUF4408"/>
</dbReference>
<accession>A0ABQ7KN83</accession>
<keyword evidence="2" id="KW-1133">Transmembrane helix</keyword>
<evidence type="ECO:0000313" key="4">
    <source>
        <dbReference type="EMBL" id="KAG5374966.1"/>
    </source>
</evidence>
<dbReference type="Pfam" id="PF14364">
    <property type="entry name" value="DUF4408"/>
    <property type="match status" value="1"/>
</dbReference>
<feature type="region of interest" description="Disordered" evidence="1">
    <location>
        <begin position="149"/>
        <end position="306"/>
    </location>
</feature>
<dbReference type="EMBL" id="JADBGQ010000010">
    <property type="protein sequence ID" value="KAG5374966.1"/>
    <property type="molecule type" value="Genomic_DNA"/>
</dbReference>
<evidence type="ECO:0000256" key="2">
    <source>
        <dbReference type="SAM" id="Phobius"/>
    </source>
</evidence>